<protein>
    <submittedName>
        <fullName evidence="2">Uncharacterized protein</fullName>
    </submittedName>
</protein>
<accession>A0A6M3JKU7</accession>
<keyword evidence="1" id="KW-0812">Transmembrane</keyword>
<feature type="transmembrane region" description="Helical" evidence="1">
    <location>
        <begin position="40"/>
        <end position="60"/>
    </location>
</feature>
<gene>
    <name evidence="2" type="ORF">MM415A04320_0013</name>
</gene>
<name>A0A6M3JKU7_9ZZZZ</name>
<reference evidence="2" key="1">
    <citation type="submission" date="2020-03" db="EMBL/GenBank/DDBJ databases">
        <title>The deep terrestrial virosphere.</title>
        <authorList>
            <person name="Holmfeldt K."/>
            <person name="Nilsson E."/>
            <person name="Simone D."/>
            <person name="Lopez-Fernandez M."/>
            <person name="Wu X."/>
            <person name="de Brujin I."/>
            <person name="Lundin D."/>
            <person name="Andersson A."/>
            <person name="Bertilsson S."/>
            <person name="Dopson M."/>
        </authorList>
    </citation>
    <scope>NUCLEOTIDE SEQUENCE</scope>
    <source>
        <strain evidence="2">MM415A04320</strain>
    </source>
</reference>
<keyword evidence="1" id="KW-0472">Membrane</keyword>
<organism evidence="2">
    <name type="scientific">viral metagenome</name>
    <dbReference type="NCBI Taxonomy" id="1070528"/>
    <lineage>
        <taxon>unclassified sequences</taxon>
        <taxon>metagenomes</taxon>
        <taxon>organismal metagenomes</taxon>
    </lineage>
</organism>
<evidence type="ECO:0000256" key="1">
    <source>
        <dbReference type="SAM" id="Phobius"/>
    </source>
</evidence>
<dbReference type="EMBL" id="MT141734">
    <property type="protein sequence ID" value="QJA69765.1"/>
    <property type="molecule type" value="Genomic_DNA"/>
</dbReference>
<evidence type="ECO:0000313" key="2">
    <source>
        <dbReference type="EMBL" id="QJA69765.1"/>
    </source>
</evidence>
<dbReference type="AlphaFoldDB" id="A0A6M3JKU7"/>
<proteinExistence type="predicted"/>
<keyword evidence="1" id="KW-1133">Transmembrane helix</keyword>
<sequence>MIPQDIEELRKINPYAADEAEKEAARHGSNDNREQGANGFGGAIIGLLIACLAFGLFLLWGMI</sequence>